<proteinExistence type="predicted"/>
<reference evidence="1 2" key="1">
    <citation type="journal article" date="2007" name="Nature">
        <title>Evolution of genes and genomes on the Drosophila phylogeny.</title>
        <authorList>
            <consortium name="Drosophila 12 Genomes Consortium"/>
            <person name="Clark A.G."/>
            <person name="Eisen M.B."/>
            <person name="Smith D.R."/>
            <person name="Bergman C.M."/>
            <person name="Oliver B."/>
            <person name="Markow T.A."/>
            <person name="Kaufman T.C."/>
            <person name="Kellis M."/>
            <person name="Gelbart W."/>
            <person name="Iyer V.N."/>
            <person name="Pollard D.A."/>
            <person name="Sackton T.B."/>
            <person name="Larracuente A.M."/>
            <person name="Singh N.D."/>
            <person name="Abad J.P."/>
            <person name="Abt D.N."/>
            <person name="Adryan B."/>
            <person name="Aguade M."/>
            <person name="Akashi H."/>
            <person name="Anderson W.W."/>
            <person name="Aquadro C.F."/>
            <person name="Ardell D.H."/>
            <person name="Arguello R."/>
            <person name="Artieri C.G."/>
            <person name="Barbash D.A."/>
            <person name="Barker D."/>
            <person name="Barsanti P."/>
            <person name="Batterham P."/>
            <person name="Batzoglou S."/>
            <person name="Begun D."/>
            <person name="Bhutkar A."/>
            <person name="Blanco E."/>
            <person name="Bosak S.A."/>
            <person name="Bradley R.K."/>
            <person name="Brand A.D."/>
            <person name="Brent M.R."/>
            <person name="Brooks A.N."/>
            <person name="Brown R.H."/>
            <person name="Butlin R.K."/>
            <person name="Caggese C."/>
            <person name="Calvi B.R."/>
            <person name="Bernardo de Carvalho A."/>
            <person name="Caspi A."/>
            <person name="Castrezana S."/>
            <person name="Celniker S.E."/>
            <person name="Chang J.L."/>
            <person name="Chapple C."/>
            <person name="Chatterji S."/>
            <person name="Chinwalla A."/>
            <person name="Civetta A."/>
            <person name="Clifton S.W."/>
            <person name="Comeron J.M."/>
            <person name="Costello J.C."/>
            <person name="Coyne J.A."/>
            <person name="Daub J."/>
            <person name="David R.G."/>
            <person name="Delcher A.L."/>
            <person name="Delehaunty K."/>
            <person name="Do C.B."/>
            <person name="Ebling H."/>
            <person name="Edwards K."/>
            <person name="Eickbush T."/>
            <person name="Evans J.D."/>
            <person name="Filipski A."/>
            <person name="Findeiss S."/>
            <person name="Freyhult E."/>
            <person name="Fulton L."/>
            <person name="Fulton R."/>
            <person name="Garcia A.C."/>
            <person name="Gardiner A."/>
            <person name="Garfield D.A."/>
            <person name="Garvin B.E."/>
            <person name="Gibson G."/>
            <person name="Gilbert D."/>
            <person name="Gnerre S."/>
            <person name="Godfrey J."/>
            <person name="Good R."/>
            <person name="Gotea V."/>
            <person name="Gravely B."/>
            <person name="Greenberg A.J."/>
            <person name="Griffiths-Jones S."/>
            <person name="Gross S."/>
            <person name="Guigo R."/>
            <person name="Gustafson E.A."/>
            <person name="Haerty W."/>
            <person name="Hahn M.W."/>
            <person name="Halligan D.L."/>
            <person name="Halpern A.L."/>
            <person name="Halter G.M."/>
            <person name="Han M.V."/>
            <person name="Heger A."/>
            <person name="Hillier L."/>
            <person name="Hinrichs A.S."/>
            <person name="Holmes I."/>
            <person name="Hoskins R.A."/>
            <person name="Hubisz M.J."/>
            <person name="Hultmark D."/>
            <person name="Huntley M.A."/>
            <person name="Jaffe D.B."/>
            <person name="Jagadeeshan S."/>
            <person name="Jeck W.R."/>
            <person name="Johnson J."/>
            <person name="Jones C.D."/>
            <person name="Jordan W.C."/>
            <person name="Karpen G.H."/>
            <person name="Kataoka E."/>
            <person name="Keightley P.D."/>
            <person name="Kheradpour P."/>
            <person name="Kirkness E.F."/>
            <person name="Koerich L.B."/>
            <person name="Kristiansen K."/>
            <person name="Kudrna D."/>
            <person name="Kulathinal R.J."/>
            <person name="Kumar S."/>
            <person name="Kwok R."/>
            <person name="Lander E."/>
            <person name="Langley C.H."/>
            <person name="Lapoint R."/>
            <person name="Lazzaro B.P."/>
            <person name="Lee S.J."/>
            <person name="Levesque L."/>
            <person name="Li R."/>
            <person name="Lin C.F."/>
            <person name="Lin M.F."/>
            <person name="Lindblad-Toh K."/>
            <person name="Llopart A."/>
            <person name="Long M."/>
            <person name="Low L."/>
            <person name="Lozovsky E."/>
            <person name="Lu J."/>
            <person name="Luo M."/>
            <person name="Machado C.A."/>
            <person name="Makalowski W."/>
            <person name="Marzo M."/>
            <person name="Matsuda M."/>
            <person name="Matzkin L."/>
            <person name="McAllister B."/>
            <person name="McBride C.S."/>
            <person name="McKernan B."/>
            <person name="McKernan K."/>
            <person name="Mendez-Lago M."/>
            <person name="Minx P."/>
            <person name="Mollenhauer M.U."/>
            <person name="Montooth K."/>
            <person name="Mount S.M."/>
            <person name="Mu X."/>
            <person name="Myers E."/>
            <person name="Negre B."/>
            <person name="Newfeld S."/>
            <person name="Nielsen R."/>
            <person name="Noor M.A."/>
            <person name="O'Grady P."/>
            <person name="Pachter L."/>
            <person name="Papaceit M."/>
            <person name="Parisi M.J."/>
            <person name="Parisi M."/>
            <person name="Parts L."/>
            <person name="Pedersen J.S."/>
            <person name="Pesole G."/>
            <person name="Phillippy A.M."/>
            <person name="Ponting C.P."/>
            <person name="Pop M."/>
            <person name="Porcelli D."/>
            <person name="Powell J.R."/>
            <person name="Prohaska S."/>
            <person name="Pruitt K."/>
            <person name="Puig M."/>
            <person name="Quesneville H."/>
            <person name="Ram K.R."/>
            <person name="Rand D."/>
            <person name="Rasmussen M.D."/>
            <person name="Reed L.K."/>
            <person name="Reenan R."/>
            <person name="Reily A."/>
            <person name="Remington K.A."/>
            <person name="Rieger T.T."/>
            <person name="Ritchie M.G."/>
            <person name="Robin C."/>
            <person name="Rogers Y.H."/>
            <person name="Rohde C."/>
            <person name="Rozas J."/>
            <person name="Rubenfield M.J."/>
            <person name="Ruiz A."/>
            <person name="Russo S."/>
            <person name="Salzberg S.L."/>
            <person name="Sanchez-Gracia A."/>
            <person name="Saranga D.J."/>
            <person name="Sato H."/>
            <person name="Schaeffer S.W."/>
            <person name="Schatz M.C."/>
            <person name="Schlenke T."/>
            <person name="Schwartz R."/>
            <person name="Segarra C."/>
            <person name="Singh R.S."/>
            <person name="Sirot L."/>
            <person name="Sirota M."/>
            <person name="Sisneros N.B."/>
            <person name="Smith C.D."/>
            <person name="Smith T.F."/>
            <person name="Spieth J."/>
            <person name="Stage D.E."/>
            <person name="Stark A."/>
            <person name="Stephan W."/>
            <person name="Strausberg R.L."/>
            <person name="Strempel S."/>
            <person name="Sturgill D."/>
            <person name="Sutton G."/>
            <person name="Sutton G.G."/>
            <person name="Tao W."/>
            <person name="Teichmann S."/>
            <person name="Tobari Y.N."/>
            <person name="Tomimura Y."/>
            <person name="Tsolas J.M."/>
            <person name="Valente V.L."/>
            <person name="Venter E."/>
            <person name="Venter J.C."/>
            <person name="Vicario S."/>
            <person name="Vieira F.G."/>
            <person name="Vilella A.J."/>
            <person name="Villasante A."/>
            <person name="Walenz B."/>
            <person name="Wang J."/>
            <person name="Wasserman M."/>
            <person name="Watts T."/>
            <person name="Wilson D."/>
            <person name="Wilson R.K."/>
            <person name="Wing R.A."/>
            <person name="Wolfner M.F."/>
            <person name="Wong A."/>
            <person name="Wong G.K."/>
            <person name="Wu C.I."/>
            <person name="Wu G."/>
            <person name="Yamamoto D."/>
            <person name="Yang H.P."/>
            <person name="Yang S.P."/>
            <person name="Yorke J.A."/>
            <person name="Yoshida K."/>
            <person name="Zdobnov E."/>
            <person name="Zhang P."/>
            <person name="Zhang Y."/>
            <person name="Zimin A.V."/>
            <person name="Baldwin J."/>
            <person name="Abdouelleil A."/>
            <person name="Abdulkadir J."/>
            <person name="Abebe A."/>
            <person name="Abera B."/>
            <person name="Abreu J."/>
            <person name="Acer S.C."/>
            <person name="Aftuck L."/>
            <person name="Alexander A."/>
            <person name="An P."/>
            <person name="Anderson E."/>
            <person name="Anderson S."/>
            <person name="Arachi H."/>
            <person name="Azer M."/>
            <person name="Bachantsang P."/>
            <person name="Barry A."/>
            <person name="Bayul T."/>
            <person name="Berlin A."/>
            <person name="Bessette D."/>
            <person name="Bloom T."/>
            <person name="Blye J."/>
            <person name="Boguslavskiy L."/>
            <person name="Bonnet C."/>
            <person name="Boukhgalter B."/>
            <person name="Bourzgui I."/>
            <person name="Brown A."/>
            <person name="Cahill P."/>
            <person name="Channer S."/>
            <person name="Cheshatsang Y."/>
            <person name="Chuda L."/>
            <person name="Citroen M."/>
            <person name="Collymore A."/>
            <person name="Cooke P."/>
            <person name="Costello M."/>
            <person name="D'Aco K."/>
            <person name="Daza R."/>
            <person name="De Haan G."/>
            <person name="DeGray S."/>
            <person name="DeMaso C."/>
            <person name="Dhargay N."/>
            <person name="Dooley K."/>
            <person name="Dooley E."/>
            <person name="Doricent M."/>
            <person name="Dorje P."/>
            <person name="Dorjee K."/>
            <person name="Dupes A."/>
            <person name="Elong R."/>
            <person name="Falk J."/>
            <person name="Farina A."/>
            <person name="Faro S."/>
            <person name="Ferguson D."/>
            <person name="Fisher S."/>
            <person name="Foley C.D."/>
            <person name="Franke A."/>
            <person name="Friedrich D."/>
            <person name="Gadbois L."/>
            <person name="Gearin G."/>
            <person name="Gearin C.R."/>
            <person name="Giannoukos G."/>
            <person name="Goode T."/>
            <person name="Graham J."/>
            <person name="Grandbois E."/>
            <person name="Grewal S."/>
            <person name="Gyaltsen K."/>
            <person name="Hafez N."/>
            <person name="Hagos B."/>
            <person name="Hall J."/>
            <person name="Henson C."/>
            <person name="Hollinger A."/>
            <person name="Honan T."/>
            <person name="Huard M.D."/>
            <person name="Hughes L."/>
            <person name="Hurhula B."/>
            <person name="Husby M.E."/>
            <person name="Kamat A."/>
            <person name="Kanga B."/>
            <person name="Kashin S."/>
            <person name="Khazanovich D."/>
            <person name="Kisner P."/>
            <person name="Lance K."/>
            <person name="Lara M."/>
            <person name="Lee W."/>
            <person name="Lennon N."/>
            <person name="Letendre F."/>
            <person name="LeVine R."/>
            <person name="Lipovsky A."/>
            <person name="Liu X."/>
            <person name="Liu J."/>
            <person name="Liu S."/>
            <person name="Lokyitsang T."/>
            <person name="Lokyitsang Y."/>
            <person name="Lubonja R."/>
            <person name="Lui A."/>
            <person name="MacDonald P."/>
            <person name="Magnisalis V."/>
            <person name="Maru K."/>
            <person name="Matthews C."/>
            <person name="McCusker W."/>
            <person name="McDonough S."/>
            <person name="Mehta T."/>
            <person name="Meldrim J."/>
            <person name="Meneus L."/>
            <person name="Mihai O."/>
            <person name="Mihalev A."/>
            <person name="Mihova T."/>
            <person name="Mittelman R."/>
            <person name="Mlenga V."/>
            <person name="Montmayeur A."/>
            <person name="Mulrain L."/>
            <person name="Navidi A."/>
            <person name="Naylor J."/>
            <person name="Negash T."/>
            <person name="Nguyen T."/>
            <person name="Nguyen N."/>
            <person name="Nicol R."/>
            <person name="Norbu C."/>
            <person name="Norbu N."/>
            <person name="Novod N."/>
            <person name="O'Neill B."/>
            <person name="Osman S."/>
            <person name="Markiewicz E."/>
            <person name="Oyono O.L."/>
            <person name="Patti C."/>
            <person name="Phunkhang P."/>
            <person name="Pierre F."/>
            <person name="Priest M."/>
            <person name="Raghuraman S."/>
            <person name="Rege F."/>
            <person name="Reyes R."/>
            <person name="Rise C."/>
            <person name="Rogov P."/>
            <person name="Ross K."/>
            <person name="Ryan E."/>
            <person name="Settipalli S."/>
            <person name="Shea T."/>
            <person name="Sherpa N."/>
            <person name="Shi L."/>
            <person name="Shih D."/>
            <person name="Sparrow T."/>
            <person name="Spaulding J."/>
            <person name="Stalker J."/>
            <person name="Stange-Thomann N."/>
            <person name="Stavropoulos S."/>
            <person name="Stone C."/>
            <person name="Strader C."/>
            <person name="Tesfaye S."/>
            <person name="Thomson T."/>
            <person name="Thoulutsang Y."/>
            <person name="Thoulutsang D."/>
            <person name="Topham K."/>
            <person name="Topping I."/>
            <person name="Tsamla T."/>
            <person name="Vassiliev H."/>
            <person name="Vo A."/>
            <person name="Wangchuk T."/>
            <person name="Wangdi T."/>
            <person name="Weiand M."/>
            <person name="Wilkinson J."/>
            <person name="Wilson A."/>
            <person name="Yadav S."/>
            <person name="Young G."/>
            <person name="Yu Q."/>
            <person name="Zembek L."/>
            <person name="Zhong D."/>
            <person name="Zimmer A."/>
            <person name="Zwirko Z."/>
            <person name="Jaffe D.B."/>
            <person name="Alvarez P."/>
            <person name="Brockman W."/>
            <person name="Butler J."/>
            <person name="Chin C."/>
            <person name="Gnerre S."/>
            <person name="Grabherr M."/>
            <person name="Kleber M."/>
            <person name="Mauceli E."/>
            <person name="MacCallum I."/>
        </authorList>
    </citation>
    <scope>NUCLEOTIDE SEQUENCE [LARGE SCALE GENOMIC DNA]</scope>
    <source>
        <strain evidence="2">Rob3c / Tucson 14021-0248.25</strain>
    </source>
</reference>
<accession>B4HXP1</accession>
<dbReference type="AlphaFoldDB" id="B4HXP1"/>
<dbReference type="HOGENOM" id="CLU_2796696_0_0_1"/>
<evidence type="ECO:0000313" key="2">
    <source>
        <dbReference type="Proteomes" id="UP000001292"/>
    </source>
</evidence>
<keyword evidence="2" id="KW-1185">Reference proteome</keyword>
<gene>
    <name evidence="1" type="primary">Dsec\GM14434</name>
    <name evidence="1" type="ORF">Dsec_GM14434</name>
</gene>
<sequence>MARATAEAKCANRSGDQDLLAAIKACIMKISIGLRDAPFVGTNDSMPNSMPHRVRAAISANDQREQHL</sequence>
<protein>
    <submittedName>
        <fullName evidence="1">GM14434</fullName>
    </submittedName>
</protein>
<name>B4HXP1_DROSE</name>
<organism evidence="2">
    <name type="scientific">Drosophila sechellia</name>
    <name type="common">Fruit fly</name>
    <dbReference type="NCBI Taxonomy" id="7238"/>
    <lineage>
        <taxon>Eukaryota</taxon>
        <taxon>Metazoa</taxon>
        <taxon>Ecdysozoa</taxon>
        <taxon>Arthropoda</taxon>
        <taxon>Hexapoda</taxon>
        <taxon>Insecta</taxon>
        <taxon>Pterygota</taxon>
        <taxon>Neoptera</taxon>
        <taxon>Endopterygota</taxon>
        <taxon>Diptera</taxon>
        <taxon>Brachycera</taxon>
        <taxon>Muscomorpha</taxon>
        <taxon>Ephydroidea</taxon>
        <taxon>Drosophilidae</taxon>
        <taxon>Drosophila</taxon>
        <taxon>Sophophora</taxon>
    </lineage>
</organism>
<dbReference type="EMBL" id="CH480818">
    <property type="protein sequence ID" value="EDW51821.1"/>
    <property type="molecule type" value="Genomic_DNA"/>
</dbReference>
<dbReference type="Proteomes" id="UP000001292">
    <property type="component" value="Unassembled WGS sequence"/>
</dbReference>
<evidence type="ECO:0000313" key="1">
    <source>
        <dbReference type="EMBL" id="EDW51821.1"/>
    </source>
</evidence>